<dbReference type="InterPro" id="IPR001789">
    <property type="entry name" value="Sig_transdc_resp-reg_receiver"/>
</dbReference>
<dbReference type="Pfam" id="PF00072">
    <property type="entry name" value="Response_reg"/>
    <property type="match status" value="1"/>
</dbReference>
<dbReference type="InterPro" id="IPR011006">
    <property type="entry name" value="CheY-like_superfamily"/>
</dbReference>
<keyword evidence="5" id="KW-1185">Reference proteome</keyword>
<dbReference type="Gene3D" id="3.40.50.2300">
    <property type="match status" value="1"/>
</dbReference>
<proteinExistence type="predicted"/>
<organism evidence="4 5">
    <name type="scientific">Mesoterricola sediminis</name>
    <dbReference type="NCBI Taxonomy" id="2927980"/>
    <lineage>
        <taxon>Bacteria</taxon>
        <taxon>Pseudomonadati</taxon>
        <taxon>Acidobacteriota</taxon>
        <taxon>Holophagae</taxon>
        <taxon>Holophagales</taxon>
        <taxon>Holophagaceae</taxon>
        <taxon>Mesoterricola</taxon>
    </lineage>
</organism>
<dbReference type="KEGG" id="msea:METESE_28250"/>
<dbReference type="Gene3D" id="3.30.565.10">
    <property type="entry name" value="Histidine kinase-like ATPase, C-terminal domain"/>
    <property type="match status" value="1"/>
</dbReference>
<sequence length="307" mass="34682">MSTIRVLAADDDPATLTFLVRALTRAGMETVAAGDGAEALAHLRKNPESFDVLLLDLAMPRMDGWQVLRKVKASPRLRQIPVVLQTVSDRPEDMKRGLEGGAYYYLTKPFTQRVLLRIVRAAAHDVATYRVLHAEVARATSPLAMLTRGTFRYRTLPECHELTHLLARACPDPARIVTGLSELLINALEHGNLGISYKEKGDLLERNVWKAEVARRQALPEHRDKWVEVSVERLEDRIRFEVKDMGEGFDWRAFLVPDAARLFDNHGRGIFMAKMDSFDHLEYRGNGNHAIAEVHFQAGSGIHRKDE</sequence>
<protein>
    <recommendedName>
        <fullName evidence="3">Response regulatory domain-containing protein</fullName>
    </recommendedName>
</protein>
<dbReference type="PANTHER" id="PTHR44591">
    <property type="entry name" value="STRESS RESPONSE REGULATOR PROTEIN 1"/>
    <property type="match status" value="1"/>
</dbReference>
<keyword evidence="1 2" id="KW-0597">Phosphoprotein</keyword>
<accession>A0AA48H1F2</accession>
<dbReference type="SMART" id="SM00448">
    <property type="entry name" value="REC"/>
    <property type="match status" value="1"/>
</dbReference>
<dbReference type="InterPro" id="IPR036890">
    <property type="entry name" value="HATPase_C_sf"/>
</dbReference>
<name>A0AA48H1F2_9BACT</name>
<evidence type="ECO:0000259" key="3">
    <source>
        <dbReference type="PROSITE" id="PS50110"/>
    </source>
</evidence>
<evidence type="ECO:0000256" key="1">
    <source>
        <dbReference type="ARBA" id="ARBA00022553"/>
    </source>
</evidence>
<evidence type="ECO:0000313" key="4">
    <source>
        <dbReference type="EMBL" id="BDU77867.1"/>
    </source>
</evidence>
<evidence type="ECO:0000256" key="2">
    <source>
        <dbReference type="PROSITE-ProRule" id="PRU00169"/>
    </source>
</evidence>
<dbReference type="GO" id="GO:0000160">
    <property type="term" value="P:phosphorelay signal transduction system"/>
    <property type="evidence" value="ECO:0007669"/>
    <property type="project" value="InterPro"/>
</dbReference>
<evidence type="ECO:0000313" key="5">
    <source>
        <dbReference type="Proteomes" id="UP001228113"/>
    </source>
</evidence>
<feature type="modified residue" description="4-aspartylphosphate" evidence="2">
    <location>
        <position position="56"/>
    </location>
</feature>
<dbReference type="InterPro" id="IPR050595">
    <property type="entry name" value="Bact_response_regulator"/>
</dbReference>
<dbReference type="PANTHER" id="PTHR44591:SF3">
    <property type="entry name" value="RESPONSE REGULATORY DOMAIN-CONTAINING PROTEIN"/>
    <property type="match status" value="1"/>
</dbReference>
<feature type="domain" description="Response regulatory" evidence="3">
    <location>
        <begin position="5"/>
        <end position="123"/>
    </location>
</feature>
<reference evidence="4" key="1">
    <citation type="journal article" date="2023" name="Int. J. Syst. Evol. Microbiol.">
        <title>Mesoterricola silvestris gen. nov., sp. nov., Mesoterricola sediminis sp. nov., Geothrix oryzae sp. nov., Geothrix edaphica sp. nov., Geothrix rubra sp. nov., and Geothrix limicola sp. nov., six novel members of Acidobacteriota isolated from soils.</title>
        <authorList>
            <person name="Itoh H."/>
            <person name="Sugisawa Y."/>
            <person name="Mise K."/>
            <person name="Xu Z."/>
            <person name="Kuniyasu M."/>
            <person name="Ushijima N."/>
            <person name="Kawano K."/>
            <person name="Kobayashi E."/>
            <person name="Shiratori Y."/>
            <person name="Masuda Y."/>
            <person name="Senoo K."/>
        </authorList>
    </citation>
    <scope>NUCLEOTIDE SEQUENCE</scope>
    <source>
        <strain evidence="4">W786</strain>
    </source>
</reference>
<dbReference type="AlphaFoldDB" id="A0AA48H1F2"/>
<gene>
    <name evidence="4" type="ORF">METESE_28250</name>
</gene>
<dbReference type="SUPFAM" id="SSF55874">
    <property type="entry name" value="ATPase domain of HSP90 chaperone/DNA topoisomerase II/histidine kinase"/>
    <property type="match status" value="1"/>
</dbReference>
<dbReference type="PROSITE" id="PS50110">
    <property type="entry name" value="RESPONSE_REGULATORY"/>
    <property type="match status" value="1"/>
</dbReference>
<dbReference type="CDD" id="cd16936">
    <property type="entry name" value="HATPase_RsbW-like"/>
    <property type="match status" value="1"/>
</dbReference>
<dbReference type="EMBL" id="AP027081">
    <property type="protein sequence ID" value="BDU77867.1"/>
    <property type="molecule type" value="Genomic_DNA"/>
</dbReference>
<dbReference type="Proteomes" id="UP001228113">
    <property type="component" value="Chromosome"/>
</dbReference>
<dbReference type="RefSeq" id="WP_243346780.1">
    <property type="nucleotide sequence ID" value="NZ_AP027081.1"/>
</dbReference>
<dbReference type="SUPFAM" id="SSF52172">
    <property type="entry name" value="CheY-like"/>
    <property type="match status" value="1"/>
</dbReference>